<dbReference type="AlphaFoldDB" id="A0A1G7K3X1"/>
<accession>A0A1G7K3X1</accession>
<proteinExistence type="predicted"/>
<sequence length="40" mass="4275">MLEQPHFDPYSVPARVCLAIAIFGGSLLIAVLLLTALIAH</sequence>
<evidence type="ECO:0000313" key="3">
    <source>
        <dbReference type="Proteomes" id="UP000199245"/>
    </source>
</evidence>
<reference evidence="2 3" key="1">
    <citation type="submission" date="2016-10" db="EMBL/GenBank/DDBJ databases">
        <authorList>
            <person name="de Groot N.N."/>
        </authorList>
    </citation>
    <scope>NUCLEOTIDE SEQUENCE [LARGE SCALE GENOMIC DNA]</scope>
    <source>
        <strain evidence="2 3">R5</strain>
    </source>
</reference>
<feature type="transmembrane region" description="Helical" evidence="1">
    <location>
        <begin position="12"/>
        <end position="39"/>
    </location>
</feature>
<gene>
    <name evidence="2" type="ORF">SAMN05216337_105126</name>
</gene>
<keyword evidence="1" id="KW-0812">Transmembrane</keyword>
<evidence type="ECO:0000256" key="1">
    <source>
        <dbReference type="SAM" id="Phobius"/>
    </source>
</evidence>
<evidence type="ECO:0000313" key="2">
    <source>
        <dbReference type="EMBL" id="SDF31856.1"/>
    </source>
</evidence>
<dbReference type="RefSeq" id="WP_283809531.1">
    <property type="nucleotide sequence ID" value="NZ_FMZW01000051.1"/>
</dbReference>
<organism evidence="2 3">
    <name type="scientific">Bradyrhizobium brasilense</name>
    <dbReference type="NCBI Taxonomy" id="1419277"/>
    <lineage>
        <taxon>Bacteria</taxon>
        <taxon>Pseudomonadati</taxon>
        <taxon>Pseudomonadota</taxon>
        <taxon>Alphaproteobacteria</taxon>
        <taxon>Hyphomicrobiales</taxon>
        <taxon>Nitrobacteraceae</taxon>
        <taxon>Bradyrhizobium</taxon>
    </lineage>
</organism>
<name>A0A1G7K3X1_9BRAD</name>
<keyword evidence="1" id="KW-1133">Transmembrane helix</keyword>
<keyword evidence="1" id="KW-0472">Membrane</keyword>
<dbReference type="Proteomes" id="UP000199245">
    <property type="component" value="Unassembled WGS sequence"/>
</dbReference>
<protein>
    <submittedName>
        <fullName evidence="2">Uncharacterized protein</fullName>
    </submittedName>
</protein>
<dbReference type="EMBL" id="FMZW01000051">
    <property type="protein sequence ID" value="SDF31856.1"/>
    <property type="molecule type" value="Genomic_DNA"/>
</dbReference>